<dbReference type="EMBL" id="CP075865">
    <property type="protein sequence ID" value="QYS96676.1"/>
    <property type="molecule type" value="Genomic_DNA"/>
</dbReference>
<proteinExistence type="predicted"/>
<reference evidence="1 2" key="1">
    <citation type="journal article" date="2021" name="BMC Genomics">
        <title>Telomere-to-telomere genome assembly of asparaginase-producing Trichoderma simmonsii.</title>
        <authorList>
            <person name="Chung D."/>
            <person name="Kwon Y.M."/>
            <person name="Yang Y."/>
        </authorList>
    </citation>
    <scope>NUCLEOTIDE SEQUENCE [LARGE SCALE GENOMIC DNA]</scope>
    <source>
        <strain evidence="1 2">GH-Sj1</strain>
    </source>
</reference>
<dbReference type="AlphaFoldDB" id="A0A8G0PCZ1"/>
<sequence length="136" mass="15265">MVSNDCVRVYELGGFLYEVHMDLRGGFIARAIDVRQYAGLLDLVRPKCCNSLDYAQALAAAKARAGGKQSEFDDLEKASDMCDDEIRKLGGHDWWAIARLVKERNELFKGMAKYRNELAKSLKVCSEAKGEDEAKK</sequence>
<protein>
    <submittedName>
        <fullName evidence="1">Uncharacterized protein</fullName>
    </submittedName>
</protein>
<organism evidence="1 2">
    <name type="scientific">Trichoderma simmonsii</name>
    <dbReference type="NCBI Taxonomy" id="1491479"/>
    <lineage>
        <taxon>Eukaryota</taxon>
        <taxon>Fungi</taxon>
        <taxon>Dikarya</taxon>
        <taxon>Ascomycota</taxon>
        <taxon>Pezizomycotina</taxon>
        <taxon>Sordariomycetes</taxon>
        <taxon>Hypocreomycetidae</taxon>
        <taxon>Hypocreales</taxon>
        <taxon>Hypocreaceae</taxon>
        <taxon>Trichoderma</taxon>
    </lineage>
</organism>
<dbReference type="Proteomes" id="UP000826661">
    <property type="component" value="Chromosome II"/>
</dbReference>
<evidence type="ECO:0000313" key="2">
    <source>
        <dbReference type="Proteomes" id="UP000826661"/>
    </source>
</evidence>
<name>A0A8G0PCZ1_9HYPO</name>
<accession>A0A8G0PCZ1</accession>
<gene>
    <name evidence="1" type="ORF">H0G86_003916</name>
</gene>
<keyword evidence="2" id="KW-1185">Reference proteome</keyword>
<evidence type="ECO:0000313" key="1">
    <source>
        <dbReference type="EMBL" id="QYS96676.1"/>
    </source>
</evidence>